<reference evidence="2" key="1">
    <citation type="submission" date="2021-02" db="EMBL/GenBank/DDBJ databases">
        <authorList>
            <person name="Nowell W R."/>
        </authorList>
    </citation>
    <scope>NUCLEOTIDE SEQUENCE</scope>
</reference>
<evidence type="ECO:0000313" key="3">
    <source>
        <dbReference type="Proteomes" id="UP000663870"/>
    </source>
</evidence>
<protein>
    <submittedName>
        <fullName evidence="2">Uncharacterized protein</fullName>
    </submittedName>
</protein>
<dbReference type="GO" id="GO:0005634">
    <property type="term" value="C:nucleus"/>
    <property type="evidence" value="ECO:0007669"/>
    <property type="project" value="TreeGrafter"/>
</dbReference>
<sequence length="634" mass="74600">MFIDDLPALQDWLVTTLELLCDSEPIGLANDIIRLVTEDKTLNIIRENCVRRLENIFNESTVNFVDQLFDNIQNGQYISETEKENIPPKPMKNTTKIFEQQENNHETQLISKSTTSPFTTINRSIKRRYSSISENNSSSTKRTQYSYSHLSTDSVSLSSTHIISKIEILRVYDIKSTYIKNILDCLMDLPELYSLTINVIDNIDDVNIFYIKIFGLSKLTFCQVEYKTIPTKTNRNYLVIDETIFSPLQQLIINADFPTNSLDILFSYLPQIRRLSIDRLTPSTTKQIKPIIMPYLKHVTLKLNNIKFNEFEQIMKNFFENMQILSINTNNDQDYIQATKWEQLIINHIPDLNIFSLYYDGIDNTTSIHNHFQLNELIENFNSSFWIERKWFFNYQYVDEESSDGGIVYTIDPYRKHYHTYQPANQLELDMNLNAVKHVHIWKKQMSINHLNNFRNANTLTLGHDINYISFEILNHVVCFKKLNHLYIKSIYFCFENILELLHYAPNISSINIQAIFVCNRTYNTIQNTEYYNDLLNNNHVKSFTTRDNCDFYTINMILSLFNKINYLKLNINVQQIQQIADRLIDCINSKKKEKLLICICNISSNDINKFKSIFQIIPDCFLDIISSCVYLYL</sequence>
<gene>
    <name evidence="2" type="ORF">JXQ802_LOCUS23323</name>
</gene>
<dbReference type="PANTHER" id="PTHR14398">
    <property type="entry name" value="RNA RECOGNITION RRM/RNP DOMAIN"/>
    <property type="match status" value="1"/>
</dbReference>
<evidence type="ECO:0000313" key="2">
    <source>
        <dbReference type="EMBL" id="CAF1180600.1"/>
    </source>
</evidence>
<keyword evidence="3" id="KW-1185">Reference proteome</keyword>
<keyword evidence="1" id="KW-0694">RNA-binding</keyword>
<proteinExistence type="predicted"/>
<comment type="caution">
    <text evidence="2">The sequence shown here is derived from an EMBL/GenBank/DDBJ whole genome shotgun (WGS) entry which is preliminary data.</text>
</comment>
<dbReference type="InterPro" id="IPR045137">
    <property type="entry name" value="RBM26/27"/>
</dbReference>
<dbReference type="EMBL" id="CAJNOL010000730">
    <property type="protein sequence ID" value="CAF1180600.1"/>
    <property type="molecule type" value="Genomic_DNA"/>
</dbReference>
<dbReference type="AlphaFoldDB" id="A0A814UXI1"/>
<organism evidence="2 3">
    <name type="scientific">Rotaria sordida</name>
    <dbReference type="NCBI Taxonomy" id="392033"/>
    <lineage>
        <taxon>Eukaryota</taxon>
        <taxon>Metazoa</taxon>
        <taxon>Spiralia</taxon>
        <taxon>Gnathifera</taxon>
        <taxon>Rotifera</taxon>
        <taxon>Eurotatoria</taxon>
        <taxon>Bdelloidea</taxon>
        <taxon>Philodinida</taxon>
        <taxon>Philodinidae</taxon>
        <taxon>Rotaria</taxon>
    </lineage>
</organism>
<dbReference type="PANTHER" id="PTHR14398:SF0">
    <property type="entry name" value="ZINC FINGER PROTEIN SWM"/>
    <property type="match status" value="1"/>
</dbReference>
<name>A0A814UXI1_9BILA</name>
<dbReference type="GO" id="GO:0003723">
    <property type="term" value="F:RNA binding"/>
    <property type="evidence" value="ECO:0007669"/>
    <property type="project" value="UniProtKB-KW"/>
</dbReference>
<dbReference type="Proteomes" id="UP000663870">
    <property type="component" value="Unassembled WGS sequence"/>
</dbReference>
<accession>A0A814UXI1</accession>
<evidence type="ECO:0000256" key="1">
    <source>
        <dbReference type="ARBA" id="ARBA00022884"/>
    </source>
</evidence>